<dbReference type="EMBL" id="QUTI01020662">
    <property type="protein sequence ID" value="RLO09030.1"/>
    <property type="molecule type" value="Genomic_DNA"/>
</dbReference>
<feature type="compositionally biased region" description="Low complexity" evidence="3">
    <location>
        <begin position="249"/>
        <end position="303"/>
    </location>
</feature>
<dbReference type="InterPro" id="IPR000668">
    <property type="entry name" value="Peptidase_C1A_C"/>
</dbReference>
<sequence>QFALLTDEEFKGMLVKSFAGQNFTKAAPLPELKNERASKKDWSTSKCNSPITNQGKCGSCWAFATIGTVEYAHCIATGELLDLSEQQLVSCFTNGVNRGCDGGSTEQGLDWVQQGVCTEQSYPYTSGKGQTGACQASCTKKKLSIGKTKTTSGESSLLTVLESQPAAVFVESANAVWRNYKGGIVSQCPGAESNHAVVVVGYSDNYFKIKNSWGSQWGDKGYIYLKRGLSDKGVCNMAETISYPELIGSSPTPSSNPTPSSSQQPTQSTRKPPSSDSKPSTGTPMTSTPSSSKPTPFPSSFAPEPSPDTPMTPSSSKPTYPTHKPFPSSFPPKPSTGTPMTSTPSSSKPTPFPSSFAPEPSPDTPMTSTPSSSKPTPFPSSFAPEPSPDTPMTPSSSKPTYPTHKPFPSSFPPKPSTGTPMTSTPSSSKPTPFPSSFAPEPSPDTPMTPSSCKPTYPTHKPFPSSFPPKPSPGTPMTSTPSSSKPTYPTHRLFPSSFDSKSMSPWSSSQNLATNKACSGAACMKVVGAAWMWYDKEEESWNYGSNKCNGDWAKCGHFTNMMSPEAKSMACGWSECGGDNNVWCNYKNPGMNPKVGKITGMTKDELKASLTK</sequence>
<dbReference type="Gene3D" id="3.40.33.10">
    <property type="entry name" value="CAP"/>
    <property type="match status" value="1"/>
</dbReference>
<feature type="compositionally biased region" description="Low complexity" evidence="3">
    <location>
        <begin position="416"/>
        <end position="439"/>
    </location>
</feature>
<dbReference type="PANTHER" id="PTHR12411">
    <property type="entry name" value="CYSTEINE PROTEASE FAMILY C1-RELATED"/>
    <property type="match status" value="1"/>
</dbReference>
<dbReference type="PROSITE" id="PS00639">
    <property type="entry name" value="THIOL_PROTEASE_HIS"/>
    <property type="match status" value="1"/>
</dbReference>
<feature type="compositionally biased region" description="Low complexity" evidence="3">
    <location>
        <begin position="311"/>
        <end position="327"/>
    </location>
</feature>
<feature type="compositionally biased region" description="Low complexity" evidence="3">
    <location>
        <begin position="474"/>
        <end position="489"/>
    </location>
</feature>
<dbReference type="InterPro" id="IPR039417">
    <property type="entry name" value="Peptidase_C1A_papain-like"/>
</dbReference>
<evidence type="ECO:0000256" key="3">
    <source>
        <dbReference type="SAM" id="MobiDB-lite"/>
    </source>
</evidence>
<dbReference type="SUPFAM" id="SSF54001">
    <property type="entry name" value="Cysteine proteinases"/>
    <property type="match status" value="1"/>
</dbReference>
<dbReference type="PROSITE" id="PS00139">
    <property type="entry name" value="THIOL_PROTEASE_CYS"/>
    <property type="match status" value="1"/>
</dbReference>
<dbReference type="Pfam" id="PF00112">
    <property type="entry name" value="Peptidase_C1"/>
    <property type="match status" value="1"/>
</dbReference>
<evidence type="ECO:0000313" key="6">
    <source>
        <dbReference type="Proteomes" id="UP000275652"/>
    </source>
</evidence>
<feature type="compositionally biased region" description="Low complexity" evidence="3">
    <location>
        <begin position="335"/>
        <end position="384"/>
    </location>
</feature>
<dbReference type="AlphaFoldDB" id="A0A9X8E3T7"/>
<organism evidence="5 6">
    <name type="scientific">Aphanomyces astaci</name>
    <name type="common">Crayfish plague agent</name>
    <dbReference type="NCBI Taxonomy" id="112090"/>
    <lineage>
        <taxon>Eukaryota</taxon>
        <taxon>Sar</taxon>
        <taxon>Stramenopiles</taxon>
        <taxon>Oomycota</taxon>
        <taxon>Saprolegniomycetes</taxon>
        <taxon>Saprolegniales</taxon>
        <taxon>Verrucalvaceae</taxon>
        <taxon>Aphanomyces</taxon>
    </lineage>
</organism>
<dbReference type="Proteomes" id="UP000275652">
    <property type="component" value="Unassembled WGS sequence"/>
</dbReference>
<dbReference type="PRINTS" id="PR01217">
    <property type="entry name" value="PRICHEXTENSN"/>
</dbReference>
<dbReference type="Gene3D" id="3.90.70.10">
    <property type="entry name" value="Cysteine proteinases"/>
    <property type="match status" value="1"/>
</dbReference>
<dbReference type="SMART" id="SM00645">
    <property type="entry name" value="Pept_C1"/>
    <property type="match status" value="1"/>
</dbReference>
<feature type="non-terminal residue" evidence="5">
    <location>
        <position position="1"/>
    </location>
</feature>
<dbReference type="InterPro" id="IPR025660">
    <property type="entry name" value="Pept_his_AS"/>
</dbReference>
<dbReference type="GO" id="GO:0008234">
    <property type="term" value="F:cysteine-type peptidase activity"/>
    <property type="evidence" value="ECO:0007669"/>
    <property type="project" value="InterPro"/>
</dbReference>
<dbReference type="GO" id="GO:0006508">
    <property type="term" value="P:proteolysis"/>
    <property type="evidence" value="ECO:0007669"/>
    <property type="project" value="InterPro"/>
</dbReference>
<dbReference type="InterPro" id="IPR000169">
    <property type="entry name" value="Pept_cys_AS"/>
</dbReference>
<dbReference type="CDD" id="cd02248">
    <property type="entry name" value="Peptidase_C1A"/>
    <property type="match status" value="1"/>
</dbReference>
<feature type="domain" description="Peptidase C1A papain C-terminal" evidence="4">
    <location>
        <begin position="36"/>
        <end position="245"/>
    </location>
</feature>
<feature type="compositionally biased region" description="Pro residues" evidence="3">
    <location>
        <begin position="464"/>
        <end position="473"/>
    </location>
</feature>
<protein>
    <recommendedName>
        <fullName evidence="4">Peptidase C1A papain C-terminal domain-containing protein</fullName>
    </recommendedName>
</protein>
<dbReference type="Pfam" id="PF00188">
    <property type="entry name" value="CAP"/>
    <property type="match status" value="1"/>
</dbReference>
<evidence type="ECO:0000256" key="2">
    <source>
        <dbReference type="ARBA" id="ARBA00023145"/>
    </source>
</evidence>
<comment type="caution">
    <text evidence="5">The sequence shown here is derived from an EMBL/GenBank/DDBJ whole genome shotgun (WGS) entry which is preliminary data.</text>
</comment>
<dbReference type="SUPFAM" id="SSF55797">
    <property type="entry name" value="PR-1-like"/>
    <property type="match status" value="1"/>
</dbReference>
<dbReference type="InterPro" id="IPR035940">
    <property type="entry name" value="CAP_sf"/>
</dbReference>
<name>A0A9X8E3T7_APHAT</name>
<evidence type="ECO:0000259" key="4">
    <source>
        <dbReference type="SMART" id="SM00645"/>
    </source>
</evidence>
<evidence type="ECO:0000256" key="1">
    <source>
        <dbReference type="ARBA" id="ARBA00008455"/>
    </source>
</evidence>
<reference evidence="5 6" key="1">
    <citation type="journal article" date="2018" name="J. Invertebr. Pathol.">
        <title>New genotyping method for the causative agent of crayfish plague (Aphanomyces astaci) based on whole genome data.</title>
        <authorList>
            <person name="Minardi D."/>
            <person name="Studholme D.J."/>
            <person name="van der Giezen M."/>
            <person name="Pretto T."/>
            <person name="Oidtmann B."/>
        </authorList>
    </citation>
    <scope>NUCLEOTIDE SEQUENCE [LARGE SCALE GENOMIC DNA]</scope>
    <source>
        <strain evidence="5 6">KB13</strain>
    </source>
</reference>
<evidence type="ECO:0000313" key="5">
    <source>
        <dbReference type="EMBL" id="RLO09030.1"/>
    </source>
</evidence>
<comment type="similarity">
    <text evidence="1">Belongs to the peptidase C1 family.</text>
</comment>
<gene>
    <name evidence="5" type="ORF">DYB28_010038</name>
</gene>
<proteinExistence type="inferred from homology"/>
<dbReference type="InterPro" id="IPR014044">
    <property type="entry name" value="CAP_dom"/>
</dbReference>
<keyword evidence="2" id="KW-0865">Zymogen</keyword>
<feature type="region of interest" description="Disordered" evidence="3">
    <location>
        <begin position="245"/>
        <end position="490"/>
    </location>
</feature>
<dbReference type="InterPro" id="IPR038765">
    <property type="entry name" value="Papain-like_cys_pep_sf"/>
</dbReference>
<accession>A0A9X8E3T7</accession>
<dbReference type="InterPro" id="IPR013128">
    <property type="entry name" value="Peptidase_C1A"/>
</dbReference>
<feature type="compositionally biased region" description="Low complexity" evidence="3">
    <location>
        <begin position="392"/>
        <end position="408"/>
    </location>
</feature>